<dbReference type="AlphaFoldDB" id="A0A9Q5SN75"/>
<dbReference type="Proteomes" id="UP000194733">
    <property type="component" value="Unassembled WGS sequence"/>
</dbReference>
<organism evidence="1 2">
    <name type="scientific">Bacillus thuringiensis serovar sooncheon</name>
    <dbReference type="NCBI Taxonomy" id="180891"/>
    <lineage>
        <taxon>Bacteria</taxon>
        <taxon>Bacillati</taxon>
        <taxon>Bacillota</taxon>
        <taxon>Bacilli</taxon>
        <taxon>Bacillales</taxon>
        <taxon>Bacillaceae</taxon>
        <taxon>Bacillus</taxon>
        <taxon>Bacillus cereus group</taxon>
    </lineage>
</organism>
<gene>
    <name evidence="1" type="ORF">BK724_04925</name>
</gene>
<protein>
    <submittedName>
        <fullName evidence="1">Uncharacterized protein</fullName>
    </submittedName>
</protein>
<evidence type="ECO:0000313" key="2">
    <source>
        <dbReference type="Proteomes" id="UP000194733"/>
    </source>
</evidence>
<sequence>MQGQINCLNDTVDGLKQYVNDLQRDNEGLIQTLKCVSVSVEALGKKVNMLENGLAMKADKTHVQQINEQSEIIKKINGSKSLGMDSKVSISLDGKVTLESIVEQKTNAIKVSVNDIKGVKTKEDSQNG</sequence>
<comment type="caution">
    <text evidence="1">The sequence shown here is derived from an EMBL/GenBank/DDBJ whole genome shotgun (WGS) entry which is preliminary data.</text>
</comment>
<proteinExistence type="predicted"/>
<reference evidence="1 2" key="1">
    <citation type="submission" date="2016-10" db="EMBL/GenBank/DDBJ databases">
        <title>Comparative genomics of Bacillus thuringiensis reveals a path to pathogens against multiple invertebrate hosts.</title>
        <authorList>
            <person name="Zheng J."/>
            <person name="Gao Q."/>
            <person name="Liu H."/>
            <person name="Peng D."/>
            <person name="Ruan L."/>
            <person name="Sun M."/>
        </authorList>
    </citation>
    <scope>NUCLEOTIDE SEQUENCE [LARGE SCALE GENOMIC DNA]</scope>
    <source>
        <strain evidence="1">BGSC 4BB1</strain>
    </source>
</reference>
<evidence type="ECO:0000313" key="1">
    <source>
        <dbReference type="EMBL" id="OTX51251.1"/>
    </source>
</evidence>
<accession>A0A9Q5SN75</accession>
<name>A0A9Q5SN75_BACTU</name>
<dbReference type="RefSeq" id="WP_050427003.1">
    <property type="nucleotide sequence ID" value="NZ_NFCY01000017.1"/>
</dbReference>
<dbReference type="EMBL" id="NFCY01000017">
    <property type="protein sequence ID" value="OTX51251.1"/>
    <property type="molecule type" value="Genomic_DNA"/>
</dbReference>